<dbReference type="RefSeq" id="WP_008197733.1">
    <property type="nucleotide sequence ID" value="NZ_CM001023.1"/>
</dbReference>
<evidence type="ECO:0008006" key="3">
    <source>
        <dbReference type="Google" id="ProtNLM"/>
    </source>
</evidence>
<dbReference type="InterPro" id="IPR025316">
    <property type="entry name" value="DUF4221"/>
</dbReference>
<dbReference type="EMBL" id="AAXU02000001">
    <property type="protein sequence ID" value="EAZ81743.1"/>
    <property type="molecule type" value="Genomic_DNA"/>
</dbReference>
<name>A3HUC1_9BACT</name>
<protein>
    <recommendedName>
        <fullName evidence="3">Lipoprotein</fullName>
    </recommendedName>
</protein>
<dbReference type="HOGENOM" id="CLU_059145_0_0_10"/>
<reference evidence="1 2" key="1">
    <citation type="journal article" date="2011" name="J. Bacteriol.">
        <title>Complete genome sequence of Algoriphagus sp. PR1, bacterial prey of a colony-forming choanoflagellate.</title>
        <authorList>
            <person name="Alegado R.A."/>
            <person name="Ferriera S."/>
            <person name="Nusbaum C."/>
            <person name="Young S.K."/>
            <person name="Zeng Q."/>
            <person name="Imamovic A."/>
            <person name="Fairclough S.R."/>
            <person name="King N."/>
        </authorList>
    </citation>
    <scope>NUCLEOTIDE SEQUENCE [LARGE SCALE GENOMIC DNA]</scope>
    <source>
        <strain evidence="1 2">PR1</strain>
    </source>
</reference>
<comment type="caution">
    <text evidence="1">The sequence shown here is derived from an EMBL/GenBank/DDBJ whole genome shotgun (WGS) entry which is preliminary data.</text>
</comment>
<dbReference type="OrthoDB" id="833511at2"/>
<dbReference type="Proteomes" id="UP000003919">
    <property type="component" value="Chromosome"/>
</dbReference>
<sequence>MKKLIPFFILILFAACSEKGNSENAESLNLLENLTFSVDTLVVDVGEEIFNPGAYYVNDLSSDQTKGYFLYMQNEIHEIDLENMKLLNRYVFQQDGPDAIPKYPNTFQILPDNEVFLGGYAQTGVFKISGENVANYKVRPENLDGIPNDAGYSMTNSLHISPDKSKMVSLPNIFGESIEGLAVINPEDMSAKILDLPALELTSKYQLVFREGNGATAIGDFDRIKFLNNQFIIYSGATSDIYRYDWKTDSLQLINFPHQLVPASKTGDISANIDSREALFAQRKTLKKLITFGEFFWDKEKEMYFRFADMNARYNDEGREIGSDVYLFSYDKDWKLTGEKLIKELDNQPYSAFMRDGKYYLKSVQGENPAFVVYSFDF</sequence>
<evidence type="ECO:0000313" key="2">
    <source>
        <dbReference type="Proteomes" id="UP000003919"/>
    </source>
</evidence>
<keyword evidence="2" id="KW-1185">Reference proteome</keyword>
<dbReference type="InterPro" id="IPR011044">
    <property type="entry name" value="Quino_amine_DH_bsu"/>
</dbReference>
<dbReference type="Pfam" id="PF13970">
    <property type="entry name" value="DUF4221"/>
    <property type="match status" value="1"/>
</dbReference>
<organism evidence="1 2">
    <name type="scientific">Algoriphagus machipongonensis</name>
    <dbReference type="NCBI Taxonomy" id="388413"/>
    <lineage>
        <taxon>Bacteria</taxon>
        <taxon>Pseudomonadati</taxon>
        <taxon>Bacteroidota</taxon>
        <taxon>Cytophagia</taxon>
        <taxon>Cytophagales</taxon>
        <taxon>Cyclobacteriaceae</taxon>
        <taxon>Algoriphagus</taxon>
    </lineage>
</organism>
<dbReference type="EMBL" id="CM001023">
    <property type="protein sequence ID" value="EAZ81743.1"/>
    <property type="molecule type" value="Genomic_DNA"/>
</dbReference>
<dbReference type="STRING" id="388413.ALPR1_00840"/>
<accession>A3HUC1</accession>
<evidence type="ECO:0000313" key="1">
    <source>
        <dbReference type="EMBL" id="EAZ81743.1"/>
    </source>
</evidence>
<proteinExistence type="predicted"/>
<dbReference type="PROSITE" id="PS51257">
    <property type="entry name" value="PROKAR_LIPOPROTEIN"/>
    <property type="match status" value="1"/>
</dbReference>
<dbReference type="AlphaFoldDB" id="A3HUC1"/>
<dbReference type="SUPFAM" id="SSF50969">
    <property type="entry name" value="YVTN repeat-like/Quinoprotein amine dehydrogenase"/>
    <property type="match status" value="1"/>
</dbReference>
<gene>
    <name evidence="1" type="ORF">ALPR1_00840</name>
</gene>